<dbReference type="PANTHER" id="PTHR43289:SF34">
    <property type="entry name" value="SERINE_THREONINE-PROTEIN KINASE YBDM-RELATED"/>
    <property type="match status" value="1"/>
</dbReference>
<dbReference type="Pfam" id="PF00069">
    <property type="entry name" value="Pkinase"/>
    <property type="match status" value="1"/>
</dbReference>
<keyword evidence="3 7" id="KW-0418">Kinase</keyword>
<dbReference type="Gene3D" id="3.30.200.20">
    <property type="entry name" value="Phosphorylase Kinase, domain 1"/>
    <property type="match status" value="1"/>
</dbReference>
<dbReference type="RefSeq" id="WP_157165084.1">
    <property type="nucleotide sequence ID" value="NZ_WPNZ01000004.1"/>
</dbReference>
<evidence type="ECO:0000256" key="5">
    <source>
        <dbReference type="SAM" id="MobiDB-lite"/>
    </source>
</evidence>
<dbReference type="Pfam" id="PF20703">
    <property type="entry name" value="nSTAND1"/>
    <property type="match status" value="1"/>
</dbReference>
<keyword evidence="4" id="KW-0067">ATP-binding</keyword>
<dbReference type="CDD" id="cd14014">
    <property type="entry name" value="STKc_PknB_like"/>
    <property type="match status" value="1"/>
</dbReference>
<evidence type="ECO:0000259" key="6">
    <source>
        <dbReference type="PROSITE" id="PS50011"/>
    </source>
</evidence>
<evidence type="ECO:0000313" key="7">
    <source>
        <dbReference type="EMBL" id="MVO84980.1"/>
    </source>
</evidence>
<dbReference type="AlphaFoldDB" id="A0A6L6WS74"/>
<dbReference type="InterPro" id="IPR008271">
    <property type="entry name" value="Ser/Thr_kinase_AS"/>
</dbReference>
<dbReference type="GO" id="GO:0004674">
    <property type="term" value="F:protein serine/threonine kinase activity"/>
    <property type="evidence" value="ECO:0007669"/>
    <property type="project" value="TreeGrafter"/>
</dbReference>
<keyword evidence="1" id="KW-0808">Transferase</keyword>
<dbReference type="GO" id="GO:0005524">
    <property type="term" value="F:ATP binding"/>
    <property type="evidence" value="ECO:0007669"/>
    <property type="project" value="UniProtKB-KW"/>
</dbReference>
<feature type="region of interest" description="Disordered" evidence="5">
    <location>
        <begin position="882"/>
        <end position="908"/>
    </location>
</feature>
<dbReference type="PROSITE" id="PS50011">
    <property type="entry name" value="PROTEIN_KINASE_DOM"/>
    <property type="match status" value="1"/>
</dbReference>
<dbReference type="InterPro" id="IPR011009">
    <property type="entry name" value="Kinase-like_dom_sf"/>
</dbReference>
<dbReference type="Proteomes" id="UP000483802">
    <property type="component" value="Unassembled WGS sequence"/>
</dbReference>
<gene>
    <name evidence="7" type="ORF">GPA10_09455</name>
</gene>
<dbReference type="PROSITE" id="PS00108">
    <property type="entry name" value="PROTEIN_KINASE_ST"/>
    <property type="match status" value="1"/>
</dbReference>
<dbReference type="SUPFAM" id="SSF50969">
    <property type="entry name" value="YVTN repeat-like/Quinoprotein amine dehydrogenase"/>
    <property type="match status" value="2"/>
</dbReference>
<name>A0A6L6WS74_9ACTN</name>
<evidence type="ECO:0000256" key="3">
    <source>
        <dbReference type="ARBA" id="ARBA00022777"/>
    </source>
</evidence>
<feature type="compositionally biased region" description="Polar residues" evidence="5">
    <location>
        <begin position="899"/>
        <end position="908"/>
    </location>
</feature>
<evidence type="ECO:0000313" key="8">
    <source>
        <dbReference type="Proteomes" id="UP000483802"/>
    </source>
</evidence>
<evidence type="ECO:0000256" key="1">
    <source>
        <dbReference type="ARBA" id="ARBA00022679"/>
    </source>
</evidence>
<dbReference type="EMBL" id="WPNZ01000004">
    <property type="protein sequence ID" value="MVO84980.1"/>
    <property type="molecule type" value="Genomic_DNA"/>
</dbReference>
<dbReference type="SUPFAM" id="SSF56112">
    <property type="entry name" value="Protein kinase-like (PK-like)"/>
    <property type="match status" value="1"/>
</dbReference>
<evidence type="ECO:0000256" key="2">
    <source>
        <dbReference type="ARBA" id="ARBA00022741"/>
    </source>
</evidence>
<sequence length="1209" mass="128109">MDRDLLTPDDPQRIGSYWLASRLGAGGQGVVYEAYDSAGARCAVKVLRIDSAAEAFARDRFRKEVAAAQRVDSFCTARVLAADLEADPPYIASEFIDGRDLQTVVQQRGPLIGDALGRLATGIATALTAIHAASVVHRDLKPANVLLGPDGPRVIDFGIARTQEMSLTATGGMMGTPGYMAPEVLRGSRADVRSDVFAWGAVVLFAATGRAPFHGENLGEIVVRVTELHPDLTPLPERLRPLVGAALSKDPSLRPGSDELLFGLLTGGDRLPPATSAAELLNRGARAATLPDLAGHAFATLPDWGAVAERVFVELSPAAQAAAQELFLRLVAPGEAPDGSQDEVRAAGPEELFGGRPAHEAAAARQALTVFTAERILVADPDGSVRPAGAALLKAWPRLGAWAAEHRAALRVLRRTGDAAREWQQAGRKADDLPHGSALRAALDQAATAPVALRPNALERSFLDAARKEQSRRARQRRRLQGGIAVLLVLVLAAGTVAWNLRRTNAEQQALATARTVASVAEGIRTSDPGTAALLSLAAWQTAPATEARSALYRSALQRETTVFNDPTTPPNGIETSMSRSLSAGGRYLTTEVNKAMGSQTYHYDIRTGKPISIGTAEKTLGPVAPDGRFAVSGDVVWNLATDEPVGKVPKTAGTVLELAAGGRRALTLTKDEGSNVVDTRTGRTLLRLSAVGPNLVDNGRSLVSCPAGSRPLLHDLGSGKRTRMRDADPETRCDEASQVWSSADGGRLLTSAGENLYVWDTRTRKLISDIRVDGAPEDMTAAISTDGRLVARIEGSAVVLSTAEHLEQPLLTYETGPREQESLGEHVGQALAIDSAARELVYMDGASVHILDVAVTRLPRQAEQEDIGSYDSGAASLRTVHRAEEGSRLRSWSVPDATRSSGAAPNRTSDVAVATDNVVGPFLGEGELPAAFSTDGTLAAYPDREPAEGESFDVLVQDVRTGKVRHSVALGSPERGRAIKLVFSADGRTLAVSRLVDVDRDAWSVDVVDVETGRKTRTLDGIGGYRIALGGSGDDLVLVTSSGDRADLSDGTTARGALGGVELNAVAFSPDGKTLAAAEPNGVALWNADGTRRVGRLPGPAVSHLRFSPDGDQLVGVMGGEQIHIWDVGSQQSLGGVLPGVEDRLLDVAFDDQGDLRLAGERVRSHPLNLDPDRLARTICERVHRAKNLTRAEWEQNVPDAPYRQVCD</sequence>
<organism evidence="7 8">
    <name type="scientific">Streptomyces typhae</name>
    <dbReference type="NCBI Taxonomy" id="2681492"/>
    <lineage>
        <taxon>Bacteria</taxon>
        <taxon>Bacillati</taxon>
        <taxon>Actinomycetota</taxon>
        <taxon>Actinomycetes</taxon>
        <taxon>Kitasatosporales</taxon>
        <taxon>Streptomycetaceae</taxon>
        <taxon>Streptomyces</taxon>
    </lineage>
</organism>
<dbReference type="InterPro" id="IPR000719">
    <property type="entry name" value="Prot_kinase_dom"/>
</dbReference>
<protein>
    <submittedName>
        <fullName evidence="7">Protein kinase</fullName>
    </submittedName>
</protein>
<feature type="domain" description="Protein kinase" evidence="6">
    <location>
        <begin position="17"/>
        <end position="265"/>
    </location>
</feature>
<dbReference type="InterPro" id="IPR011044">
    <property type="entry name" value="Quino_amine_DH_bsu"/>
</dbReference>
<keyword evidence="2" id="KW-0547">Nucleotide-binding</keyword>
<reference evidence="7 8" key="1">
    <citation type="submission" date="2019-11" db="EMBL/GenBank/DDBJ databases">
        <title>Streptomyces typhae sp. nov., a novel endophytic actinomycete isolated from the root of cattail pollen (Typha angustifolia L.).</title>
        <authorList>
            <person name="Peng C."/>
        </authorList>
    </citation>
    <scope>NUCLEOTIDE SEQUENCE [LARGE SCALE GENOMIC DNA]</scope>
    <source>
        <strain evidence="8">p1417</strain>
    </source>
</reference>
<evidence type="ECO:0000256" key="4">
    <source>
        <dbReference type="ARBA" id="ARBA00022840"/>
    </source>
</evidence>
<dbReference type="SMART" id="SM00220">
    <property type="entry name" value="S_TKc"/>
    <property type="match status" value="1"/>
</dbReference>
<dbReference type="Gene3D" id="2.130.10.10">
    <property type="entry name" value="YVTN repeat-like/Quinoprotein amine dehydrogenase"/>
    <property type="match status" value="2"/>
</dbReference>
<dbReference type="InterPro" id="IPR049052">
    <property type="entry name" value="nSTAND1"/>
</dbReference>
<keyword evidence="8" id="KW-1185">Reference proteome</keyword>
<accession>A0A6L6WS74</accession>
<dbReference type="InterPro" id="IPR015943">
    <property type="entry name" value="WD40/YVTN_repeat-like_dom_sf"/>
</dbReference>
<dbReference type="Gene3D" id="1.10.510.10">
    <property type="entry name" value="Transferase(Phosphotransferase) domain 1"/>
    <property type="match status" value="1"/>
</dbReference>
<dbReference type="PANTHER" id="PTHR43289">
    <property type="entry name" value="MITOGEN-ACTIVATED PROTEIN KINASE KINASE KINASE 20-RELATED"/>
    <property type="match status" value="1"/>
</dbReference>
<proteinExistence type="predicted"/>
<comment type="caution">
    <text evidence="7">The sequence shown here is derived from an EMBL/GenBank/DDBJ whole genome shotgun (WGS) entry which is preliminary data.</text>
</comment>